<dbReference type="Pfam" id="PF14341">
    <property type="entry name" value="PilX_N"/>
    <property type="match status" value="1"/>
</dbReference>
<keyword evidence="1" id="KW-0472">Membrane</keyword>
<keyword evidence="1" id="KW-0812">Transmembrane</keyword>
<name>A0A8J2XN63_9GAMM</name>
<proteinExistence type="predicted"/>
<dbReference type="RefSeq" id="WP_087504929.1">
    <property type="nucleotide sequence ID" value="NZ_BMDX01000004.1"/>
</dbReference>
<sequence length="150" mass="15860">MNVAHQSGLALFTTLILLVIITLTSVMLIRNTSFETKISGAYADRLVSEGEVSGAIDAIVDAARGGGASPFLDDDGSYPLSRTAADFPDVANDIELIVEVPGACQRGENANSQNLNLVCRRFEIDSSLSYSRSGAGQNDVATGIIHPMTR</sequence>
<gene>
    <name evidence="3" type="ORF">GCM10011369_10830</name>
</gene>
<dbReference type="AlphaFoldDB" id="A0A8J2XN63"/>
<evidence type="ECO:0000256" key="1">
    <source>
        <dbReference type="SAM" id="Phobius"/>
    </source>
</evidence>
<evidence type="ECO:0000259" key="2">
    <source>
        <dbReference type="Pfam" id="PF14341"/>
    </source>
</evidence>
<dbReference type="Proteomes" id="UP000619743">
    <property type="component" value="Unassembled WGS sequence"/>
</dbReference>
<comment type="caution">
    <text evidence="3">The sequence shown here is derived from an EMBL/GenBank/DDBJ whole genome shotgun (WGS) entry which is preliminary data.</text>
</comment>
<feature type="transmembrane region" description="Helical" evidence="1">
    <location>
        <begin position="6"/>
        <end position="29"/>
    </location>
</feature>
<organism evidence="3 4">
    <name type="scientific">Neiella marina</name>
    <dbReference type="NCBI Taxonomy" id="508461"/>
    <lineage>
        <taxon>Bacteria</taxon>
        <taxon>Pseudomonadati</taxon>
        <taxon>Pseudomonadota</taxon>
        <taxon>Gammaproteobacteria</taxon>
        <taxon>Alteromonadales</taxon>
        <taxon>Echinimonadaceae</taxon>
        <taxon>Neiella</taxon>
    </lineage>
</organism>
<evidence type="ECO:0000313" key="3">
    <source>
        <dbReference type="EMBL" id="GGA70966.1"/>
    </source>
</evidence>
<feature type="domain" description="Type 4 fimbrial biogenesis protein PilX N-terminal" evidence="2">
    <location>
        <begin position="7"/>
        <end position="45"/>
    </location>
</feature>
<dbReference type="EMBL" id="BMDX01000004">
    <property type="protein sequence ID" value="GGA70966.1"/>
    <property type="molecule type" value="Genomic_DNA"/>
</dbReference>
<dbReference type="InterPro" id="IPR025746">
    <property type="entry name" value="PilX_N_dom"/>
</dbReference>
<evidence type="ECO:0000313" key="4">
    <source>
        <dbReference type="Proteomes" id="UP000619743"/>
    </source>
</evidence>
<accession>A0A8J2XN63</accession>
<keyword evidence="1" id="KW-1133">Transmembrane helix</keyword>
<keyword evidence="4" id="KW-1185">Reference proteome</keyword>
<protein>
    <recommendedName>
        <fullName evidence="2">Type 4 fimbrial biogenesis protein PilX N-terminal domain-containing protein</fullName>
    </recommendedName>
</protein>
<reference evidence="4" key="1">
    <citation type="journal article" date="2019" name="Int. J. Syst. Evol. Microbiol.">
        <title>The Global Catalogue of Microorganisms (GCM) 10K type strain sequencing project: providing services to taxonomists for standard genome sequencing and annotation.</title>
        <authorList>
            <consortium name="The Broad Institute Genomics Platform"/>
            <consortium name="The Broad Institute Genome Sequencing Center for Infectious Disease"/>
            <person name="Wu L."/>
            <person name="Ma J."/>
        </authorList>
    </citation>
    <scope>NUCLEOTIDE SEQUENCE [LARGE SCALE GENOMIC DNA]</scope>
    <source>
        <strain evidence="4">CGMCC 1.10130</strain>
    </source>
</reference>